<dbReference type="GO" id="GO:0030435">
    <property type="term" value="P:sporulation resulting in formation of a cellular spore"/>
    <property type="evidence" value="ECO:0007669"/>
    <property type="project" value="UniProtKB-KW"/>
</dbReference>
<dbReference type="AlphaFoldDB" id="F5L3L4"/>
<dbReference type="InterPro" id="IPR006341">
    <property type="entry name" value="Spore_gamma"/>
</dbReference>
<feature type="compositionally biased region" description="Low complexity" evidence="5">
    <location>
        <begin position="34"/>
        <end position="64"/>
    </location>
</feature>
<evidence type="ECO:0000256" key="1">
    <source>
        <dbReference type="ARBA" id="ARBA00006710"/>
    </source>
</evidence>
<evidence type="ECO:0000256" key="4">
    <source>
        <dbReference type="ARBA" id="ARBA00022969"/>
    </source>
</evidence>
<gene>
    <name evidence="6" type="ORF">CathTA2_0373</name>
</gene>
<comment type="caution">
    <text evidence="6">The sequence shown here is derived from an EMBL/GenBank/DDBJ whole genome shotgun (WGS) entry which is preliminary data.</text>
</comment>
<evidence type="ECO:0000256" key="2">
    <source>
        <dbReference type="ARBA" id="ARBA00014721"/>
    </source>
</evidence>
<feature type="region of interest" description="Disordered" evidence="5">
    <location>
        <begin position="34"/>
        <end position="73"/>
    </location>
</feature>
<dbReference type="Proteomes" id="UP000010716">
    <property type="component" value="Unassembled WGS sequence"/>
</dbReference>
<name>F5L3L4_CALTT</name>
<proteinExistence type="inferred from homology"/>
<evidence type="ECO:0000313" key="6">
    <source>
        <dbReference type="EMBL" id="EGL84070.1"/>
    </source>
</evidence>
<organism evidence="6 7">
    <name type="scientific">Caldalkalibacillus thermarum (strain TA2.A1)</name>
    <dbReference type="NCBI Taxonomy" id="986075"/>
    <lineage>
        <taxon>Bacteria</taxon>
        <taxon>Bacillati</taxon>
        <taxon>Bacillota</taxon>
        <taxon>Bacilli</taxon>
        <taxon>Bacillales</taxon>
        <taxon>Bacillaceae</taxon>
        <taxon>Caldalkalibacillus</taxon>
    </lineage>
</organism>
<accession>F5L3L4</accession>
<evidence type="ECO:0000256" key="3">
    <source>
        <dbReference type="ARBA" id="ARBA00022737"/>
    </source>
</evidence>
<evidence type="ECO:0000313" key="7">
    <source>
        <dbReference type="Proteomes" id="UP000010716"/>
    </source>
</evidence>
<keyword evidence="4" id="KW-0749">Sporulation</keyword>
<keyword evidence="3" id="KW-0677">Repeat</keyword>
<dbReference type="eggNOG" id="ENOG502ZJVQ">
    <property type="taxonomic scope" value="Bacteria"/>
</dbReference>
<dbReference type="Pfam" id="PF04259">
    <property type="entry name" value="SASP_gamma"/>
    <property type="match status" value="1"/>
</dbReference>
<comment type="similarity">
    <text evidence="1">Belongs to the gamma-type SASP family.</text>
</comment>
<protein>
    <recommendedName>
        <fullName evidence="2">Small, acid-soluble spore protein gamma-type</fullName>
    </recommendedName>
</protein>
<evidence type="ECO:0000256" key="5">
    <source>
        <dbReference type="SAM" id="MobiDB-lite"/>
    </source>
</evidence>
<dbReference type="EMBL" id="AFCE01000050">
    <property type="protein sequence ID" value="EGL84070.1"/>
    <property type="molecule type" value="Genomic_DNA"/>
</dbReference>
<reference evidence="6 7" key="1">
    <citation type="journal article" date="2011" name="J. Bacteriol.">
        <title>Draft genome sequence of the thermoalkaliphilic Caldalkalibacillus thermarum strain TA2.A1.</title>
        <authorList>
            <person name="Kalamorz F."/>
            <person name="Keis S."/>
            <person name="McMillan D.G."/>
            <person name="Olsson K."/>
            <person name="Stanton J.A."/>
            <person name="Stockwell P."/>
            <person name="Black M.A."/>
            <person name="Klingeman D.M."/>
            <person name="Land M.L."/>
            <person name="Han C.S."/>
            <person name="Martin S.L."/>
            <person name="Becher S.A."/>
            <person name="Peddie C.J."/>
            <person name="Morgan H.W."/>
            <person name="Matthies D."/>
            <person name="Preiss L."/>
            <person name="Meier T."/>
            <person name="Brown S.D."/>
            <person name="Cook G.M."/>
        </authorList>
    </citation>
    <scope>NUCLEOTIDE SEQUENCE [LARGE SCALE GENOMIC DNA]</scope>
    <source>
        <strain evidence="6 7">TA2.A1</strain>
    </source>
</reference>
<sequence length="73" mass="8369">MNVQCIFFICMANIRHVEVIKVAEQQKTNVQQVRRQNQAAAGGQQAEFAAETDAQQVRQQNQQAEAKKQQRQQ</sequence>
<dbReference type="NCBIfam" id="TIGR01442">
    <property type="entry name" value="SASP_gamma"/>
    <property type="match status" value="1"/>
</dbReference>